<name>A0A1X7M4T1_9BURK</name>
<dbReference type="AlphaFoldDB" id="A0A1X7M4T1"/>
<evidence type="ECO:0000313" key="2">
    <source>
        <dbReference type="Proteomes" id="UP000193228"/>
    </source>
</evidence>
<evidence type="ECO:0008006" key="3">
    <source>
        <dbReference type="Google" id="ProtNLM"/>
    </source>
</evidence>
<proteinExistence type="predicted"/>
<dbReference type="Proteomes" id="UP000193228">
    <property type="component" value="Unassembled WGS sequence"/>
</dbReference>
<keyword evidence="2" id="KW-1185">Reference proteome</keyword>
<organism evidence="1 2">
    <name type="scientific">Paraburkholderia susongensis</name>
    <dbReference type="NCBI Taxonomy" id="1515439"/>
    <lineage>
        <taxon>Bacteria</taxon>
        <taxon>Pseudomonadati</taxon>
        <taxon>Pseudomonadota</taxon>
        <taxon>Betaproteobacteria</taxon>
        <taxon>Burkholderiales</taxon>
        <taxon>Burkholderiaceae</taxon>
        <taxon>Paraburkholderia</taxon>
    </lineage>
</organism>
<accession>A0A1X7M4T1</accession>
<reference evidence="2" key="1">
    <citation type="submission" date="2017-04" db="EMBL/GenBank/DDBJ databases">
        <authorList>
            <person name="Varghese N."/>
            <person name="Submissions S."/>
        </authorList>
    </citation>
    <scope>NUCLEOTIDE SEQUENCE [LARGE SCALE GENOMIC DNA]</scope>
    <source>
        <strain evidence="2">LMG 29540</strain>
    </source>
</reference>
<evidence type="ECO:0000313" key="1">
    <source>
        <dbReference type="EMBL" id="SMG61105.1"/>
    </source>
</evidence>
<protein>
    <recommendedName>
        <fullName evidence="3">Tox-PAAR-like domain-containing protein</fullName>
    </recommendedName>
</protein>
<gene>
    <name evidence="1" type="ORF">SAMN06265784_11967</name>
</gene>
<dbReference type="EMBL" id="FXAT01000019">
    <property type="protein sequence ID" value="SMG61105.1"/>
    <property type="molecule type" value="Genomic_DNA"/>
</dbReference>
<dbReference type="RefSeq" id="WP_143809131.1">
    <property type="nucleotide sequence ID" value="NZ_FXAT01000019.1"/>
</dbReference>
<sequence>MNVAHRSGSIFLMAAADMHFPYGPPVPVAVSTRGMTAMQTPVNMRILYNGTDVTTTANDMTTTGAESMFQAVISGARPGSVAKAIRGSQCWYVDGKAVVRNNDIGMNTLNNTVSTMMGSTSQYMNNG</sequence>
<dbReference type="STRING" id="1515439.SAMN06265784_11967"/>